<feature type="transmembrane region" description="Helical" evidence="5">
    <location>
        <begin position="183"/>
        <end position="203"/>
    </location>
</feature>
<keyword evidence="2 5" id="KW-0812">Transmembrane</keyword>
<evidence type="ECO:0000313" key="7">
    <source>
        <dbReference type="EMBL" id="ELT95805.1"/>
    </source>
</evidence>
<dbReference type="PRINTS" id="PR00237">
    <property type="entry name" value="GPCRRHODOPSN"/>
</dbReference>
<dbReference type="InterPro" id="IPR017452">
    <property type="entry name" value="GPCR_Rhodpsn_7TM"/>
</dbReference>
<evidence type="ECO:0000256" key="3">
    <source>
        <dbReference type="ARBA" id="ARBA00022989"/>
    </source>
</evidence>
<reference evidence="7 9" key="2">
    <citation type="journal article" date="2013" name="Nature">
        <title>Insights into bilaterian evolution from three spiralian genomes.</title>
        <authorList>
            <person name="Simakov O."/>
            <person name="Marletaz F."/>
            <person name="Cho S.J."/>
            <person name="Edsinger-Gonzales E."/>
            <person name="Havlak P."/>
            <person name="Hellsten U."/>
            <person name="Kuo D.H."/>
            <person name="Larsson T."/>
            <person name="Lv J."/>
            <person name="Arendt D."/>
            <person name="Savage R."/>
            <person name="Osoegawa K."/>
            <person name="de Jong P."/>
            <person name="Grimwood J."/>
            <person name="Chapman J.A."/>
            <person name="Shapiro H."/>
            <person name="Aerts A."/>
            <person name="Otillar R.P."/>
            <person name="Terry A.Y."/>
            <person name="Boore J.L."/>
            <person name="Grigoriev I.V."/>
            <person name="Lindberg D.R."/>
            <person name="Seaver E.C."/>
            <person name="Weisblat D.A."/>
            <person name="Putnam N.H."/>
            <person name="Rokhsar D.S."/>
        </authorList>
    </citation>
    <scope>NUCLEOTIDE SEQUENCE</scope>
    <source>
        <strain evidence="7 9">I ESC-2004</strain>
    </source>
</reference>
<reference evidence="8" key="3">
    <citation type="submission" date="2015-06" db="UniProtKB">
        <authorList>
            <consortium name="EnsemblMetazoa"/>
        </authorList>
    </citation>
    <scope>IDENTIFICATION</scope>
</reference>
<feature type="transmembrane region" description="Helical" evidence="5">
    <location>
        <begin position="58"/>
        <end position="84"/>
    </location>
</feature>
<keyword evidence="9" id="KW-1185">Reference proteome</keyword>
<keyword evidence="4 5" id="KW-0472">Membrane</keyword>
<evidence type="ECO:0000256" key="1">
    <source>
        <dbReference type="ARBA" id="ARBA00004370"/>
    </source>
</evidence>
<dbReference type="EMBL" id="AMQN01011650">
    <property type="status" value="NOT_ANNOTATED_CDS"/>
    <property type="molecule type" value="Genomic_DNA"/>
</dbReference>
<dbReference type="PROSITE" id="PS50262">
    <property type="entry name" value="G_PROTEIN_RECEP_F1_2"/>
    <property type="match status" value="1"/>
</dbReference>
<organism evidence="7">
    <name type="scientific">Capitella teleta</name>
    <name type="common">Polychaete worm</name>
    <dbReference type="NCBI Taxonomy" id="283909"/>
    <lineage>
        <taxon>Eukaryota</taxon>
        <taxon>Metazoa</taxon>
        <taxon>Spiralia</taxon>
        <taxon>Lophotrochozoa</taxon>
        <taxon>Annelida</taxon>
        <taxon>Polychaeta</taxon>
        <taxon>Sedentaria</taxon>
        <taxon>Scolecida</taxon>
        <taxon>Capitellidae</taxon>
        <taxon>Capitella</taxon>
    </lineage>
</organism>
<feature type="domain" description="G-protein coupled receptors family 1 profile" evidence="6">
    <location>
        <begin position="78"/>
        <end position="295"/>
    </location>
</feature>
<comment type="subcellular location">
    <subcellularLocation>
        <location evidence="1">Membrane</location>
    </subcellularLocation>
</comment>
<proteinExistence type="predicted"/>
<accession>R7TXZ0</accession>
<feature type="transmembrane region" description="Helical" evidence="5">
    <location>
        <begin position="142"/>
        <end position="163"/>
    </location>
</feature>
<dbReference type="PANTHER" id="PTHR46641:SF2">
    <property type="entry name" value="FMRFAMIDE RECEPTOR"/>
    <property type="match status" value="1"/>
</dbReference>
<dbReference type="SUPFAM" id="SSF81321">
    <property type="entry name" value="Family A G protein-coupled receptor-like"/>
    <property type="match status" value="1"/>
</dbReference>
<feature type="transmembrane region" description="Helical" evidence="5">
    <location>
        <begin position="96"/>
        <end position="122"/>
    </location>
</feature>
<evidence type="ECO:0000313" key="8">
    <source>
        <dbReference type="EnsemblMetazoa" id="CapteP195252"/>
    </source>
</evidence>
<evidence type="ECO:0000256" key="4">
    <source>
        <dbReference type="ARBA" id="ARBA00023136"/>
    </source>
</evidence>
<dbReference type="EMBL" id="KB309003">
    <property type="protein sequence ID" value="ELT95805.1"/>
    <property type="molecule type" value="Genomic_DNA"/>
</dbReference>
<dbReference type="Proteomes" id="UP000014760">
    <property type="component" value="Unassembled WGS sequence"/>
</dbReference>
<dbReference type="InterPro" id="IPR000276">
    <property type="entry name" value="GPCR_Rhodpsn"/>
</dbReference>
<reference evidence="9" key="1">
    <citation type="submission" date="2012-12" db="EMBL/GenBank/DDBJ databases">
        <authorList>
            <person name="Hellsten U."/>
            <person name="Grimwood J."/>
            <person name="Chapman J.A."/>
            <person name="Shapiro H."/>
            <person name="Aerts A."/>
            <person name="Otillar R.P."/>
            <person name="Terry A.Y."/>
            <person name="Boore J.L."/>
            <person name="Simakov O."/>
            <person name="Marletaz F."/>
            <person name="Cho S.-J."/>
            <person name="Edsinger-Gonzales E."/>
            <person name="Havlak P."/>
            <person name="Kuo D.-H."/>
            <person name="Larsson T."/>
            <person name="Lv J."/>
            <person name="Arendt D."/>
            <person name="Savage R."/>
            <person name="Osoegawa K."/>
            <person name="de Jong P."/>
            <person name="Lindberg D.R."/>
            <person name="Seaver E.C."/>
            <person name="Weisblat D.A."/>
            <person name="Putnam N.H."/>
            <person name="Grigoriev I.V."/>
            <person name="Rokhsar D.S."/>
        </authorList>
    </citation>
    <scope>NUCLEOTIDE SEQUENCE</scope>
    <source>
        <strain evidence="9">I ESC-2004</strain>
    </source>
</reference>
<evidence type="ECO:0000259" key="6">
    <source>
        <dbReference type="PROSITE" id="PS50262"/>
    </source>
</evidence>
<evidence type="ECO:0000256" key="5">
    <source>
        <dbReference type="SAM" id="Phobius"/>
    </source>
</evidence>
<gene>
    <name evidence="7" type="ORF">CAPTEDRAFT_195252</name>
</gene>
<feature type="transmembrane region" description="Helical" evidence="5">
    <location>
        <begin position="235"/>
        <end position="254"/>
    </location>
</feature>
<dbReference type="InterPro" id="IPR052954">
    <property type="entry name" value="GPCR-Ligand_Int"/>
</dbReference>
<dbReference type="GO" id="GO:0016020">
    <property type="term" value="C:membrane"/>
    <property type="evidence" value="ECO:0007669"/>
    <property type="project" value="UniProtKB-SubCell"/>
</dbReference>
<sequence length="357" mass="39953">MATTESTTEMEKCPSLPNGQINRTCHEGGIEAPDEEAQLRFMISVFTKVFSNDLGCTLFLITVLGLLSFICIVVGIIGNIFTMATLWARIKKSGTILLMFCLAFSDLGLLLTNGPFALATAFINTQSKLAPKLELTNFGASYMGDISNTLEFINIWLTVMIMWHRYRAINSTHQGANSSYRVAAFQVTALVVAALLFNIPLFLETRKFFVSATGLTQRTSSIVSKAGFILVYKTVFYYIIYYVVPMSALIFFTIRSKQILSYKMAATQITLSETHQHEMTMSLIRVTTISVLCYMMSPVRRILLAVSNSNSTQFCGVGWAKSSLSTPCQKQKSMLWESTFNEEEQVQHQLQKPKIAR</sequence>
<dbReference type="EnsemblMetazoa" id="CapteT195252">
    <property type="protein sequence ID" value="CapteP195252"/>
    <property type="gene ID" value="CapteG195252"/>
</dbReference>
<dbReference type="HOGENOM" id="CLU_776709_0_0_1"/>
<protein>
    <recommendedName>
        <fullName evidence="6">G-protein coupled receptors family 1 profile domain-containing protein</fullName>
    </recommendedName>
</protein>
<dbReference type="PANTHER" id="PTHR46641">
    <property type="entry name" value="FMRFAMIDE RECEPTOR-RELATED"/>
    <property type="match status" value="1"/>
</dbReference>
<evidence type="ECO:0000256" key="2">
    <source>
        <dbReference type="ARBA" id="ARBA00022692"/>
    </source>
</evidence>
<evidence type="ECO:0000313" key="9">
    <source>
        <dbReference type="Proteomes" id="UP000014760"/>
    </source>
</evidence>
<dbReference type="GO" id="GO:0004930">
    <property type="term" value="F:G protein-coupled receptor activity"/>
    <property type="evidence" value="ECO:0007669"/>
    <property type="project" value="InterPro"/>
</dbReference>
<dbReference type="Gene3D" id="1.20.1070.10">
    <property type="entry name" value="Rhodopsin 7-helix transmembrane proteins"/>
    <property type="match status" value="1"/>
</dbReference>
<dbReference type="AlphaFoldDB" id="R7TXZ0"/>
<keyword evidence="3 5" id="KW-1133">Transmembrane helix</keyword>
<name>R7TXZ0_CAPTE</name>